<feature type="domain" description="C2H2-type" evidence="2">
    <location>
        <begin position="582"/>
        <end position="610"/>
    </location>
</feature>
<feature type="compositionally biased region" description="Basic and acidic residues" evidence="1">
    <location>
        <begin position="180"/>
        <end position="202"/>
    </location>
</feature>
<proteinExistence type="predicted"/>
<dbReference type="Gene3D" id="3.30.160.60">
    <property type="entry name" value="Classic Zinc Finger"/>
    <property type="match status" value="2"/>
</dbReference>
<dbReference type="InterPro" id="IPR013087">
    <property type="entry name" value="Znf_C2H2_type"/>
</dbReference>
<accession>A0A9W8Z3X1</accession>
<feature type="compositionally biased region" description="Low complexity" evidence="1">
    <location>
        <begin position="262"/>
        <end position="272"/>
    </location>
</feature>
<comment type="caution">
    <text evidence="3">The sequence shown here is derived from an EMBL/GenBank/DDBJ whole genome shotgun (WGS) entry which is preliminary data.</text>
</comment>
<dbReference type="OrthoDB" id="5412288at2759"/>
<dbReference type="InterPro" id="IPR019622">
    <property type="entry name" value="Rrn9_dom"/>
</dbReference>
<evidence type="ECO:0000256" key="1">
    <source>
        <dbReference type="SAM" id="MobiDB-lite"/>
    </source>
</evidence>
<protein>
    <recommendedName>
        <fullName evidence="2">C2H2-type domain-containing protein</fullName>
    </recommendedName>
</protein>
<dbReference type="Pfam" id="PF10680">
    <property type="entry name" value="RRN9"/>
    <property type="match status" value="1"/>
</dbReference>
<feature type="domain" description="C2H2-type" evidence="2">
    <location>
        <begin position="535"/>
        <end position="563"/>
    </location>
</feature>
<feature type="domain" description="C2H2-type" evidence="2">
    <location>
        <begin position="627"/>
        <end position="655"/>
    </location>
</feature>
<dbReference type="EMBL" id="JAPEVB010000001">
    <property type="protein sequence ID" value="KAJ4397411.1"/>
    <property type="molecule type" value="Genomic_DNA"/>
</dbReference>
<feature type="region of interest" description="Disordered" evidence="1">
    <location>
        <begin position="262"/>
        <end position="395"/>
    </location>
</feature>
<reference evidence="3" key="1">
    <citation type="submission" date="2022-10" db="EMBL/GenBank/DDBJ databases">
        <title>Tapping the CABI collections for fungal endophytes: first genome assemblies for Collariella, Neodidymelliopsis, Ascochyta clinopodiicola, Didymella pomorum, Didymosphaeria variabile, Neocosmospora piperis and Neocucurbitaria cava.</title>
        <authorList>
            <person name="Hill R."/>
        </authorList>
    </citation>
    <scope>NUCLEOTIDE SEQUENCE</scope>
    <source>
        <strain evidence="3">IMI 355082</strain>
    </source>
</reference>
<gene>
    <name evidence="3" type="ORF">N0V93_001638</name>
</gene>
<feature type="compositionally biased region" description="Basic residues" evidence="1">
    <location>
        <begin position="352"/>
        <end position="361"/>
    </location>
</feature>
<evidence type="ECO:0000259" key="2">
    <source>
        <dbReference type="SMART" id="SM00355"/>
    </source>
</evidence>
<sequence length="712" mass="80475">MASSQDESEWDKSTSEIQSEDSEDLFESRPNRWRGPPQSWRTLTEEDRLTFNALERLRNQDLAVHLYNAFALKTTPLPPIYQDIDASIHSQGSHLGAWAPPKSWTAWPLRVDLVPPDDLMKSTEDEDDALTFRKAEFKAPSSQLEEVISAAILRFAKEKFRKRQLEDLRAPTHENSMLNDETKSSEHDANPSRYKSEEEKGKALGVSPQQIPGKGVEETYKPTVATDDDASYELIRPSTRAILSKLDQTLTILHNARNTSYRSLVDSASSSSDAEDDLYDEATPSGRRSRSRAKSHSRPTSRASSNTSSFRARFRSLSRDATASPSKRNSNRGRKIASVPREGESEREFLRRRAKEQKKRQPVFSGDESTTAAEGAKSPRKSRQRQTRSRSGDAKYWSQKKLDRLNLRDWSDVMGAAALSGFDTKVIERATQRCANLFGQGMDMIYIDEGDGMETKRYVPGPVALSSESEDENQSEQTDGHQKTSMSHHSSLAPSRAISLASSDGDEHEDERRGIESPRKRQRRSSSRGSVLESYFCHHSGCERAIRSFDRPANLRRHLKLVHGEQGWQESHTPQPERRELYICPHADCERASRPFDKGHNLRRHLQLVHGQTAKGSSKGETPTAQYYCPHEDCNRASRPFDRRTNLKRHMKLVHGEGDLGTQRQSQQSEHGKETTDKPTPVQCRREGSFDDDDAQSEEESSTESESGSASE</sequence>
<feature type="region of interest" description="Disordered" evidence="1">
    <location>
        <begin position="1"/>
        <end position="39"/>
    </location>
</feature>
<feature type="region of interest" description="Disordered" evidence="1">
    <location>
        <begin position="166"/>
        <end position="224"/>
    </location>
</feature>
<dbReference type="SMART" id="SM00355">
    <property type="entry name" value="ZnF_C2H2"/>
    <property type="match status" value="3"/>
</dbReference>
<feature type="compositionally biased region" description="Basic residues" evidence="1">
    <location>
        <begin position="287"/>
        <end position="299"/>
    </location>
</feature>
<feature type="compositionally biased region" description="Acidic residues" evidence="1">
    <location>
        <begin position="690"/>
        <end position="703"/>
    </location>
</feature>
<name>A0A9W8Z3X1_9PEZI</name>
<organism evidence="3 4">
    <name type="scientific">Gnomoniopsis smithogilvyi</name>
    <dbReference type="NCBI Taxonomy" id="1191159"/>
    <lineage>
        <taxon>Eukaryota</taxon>
        <taxon>Fungi</taxon>
        <taxon>Dikarya</taxon>
        <taxon>Ascomycota</taxon>
        <taxon>Pezizomycotina</taxon>
        <taxon>Sordariomycetes</taxon>
        <taxon>Sordariomycetidae</taxon>
        <taxon>Diaporthales</taxon>
        <taxon>Gnomoniaceae</taxon>
        <taxon>Gnomoniopsis</taxon>
    </lineage>
</organism>
<evidence type="ECO:0000313" key="3">
    <source>
        <dbReference type="EMBL" id="KAJ4397411.1"/>
    </source>
</evidence>
<feature type="compositionally biased region" description="Basic and acidic residues" evidence="1">
    <location>
        <begin position="510"/>
        <end position="519"/>
    </location>
</feature>
<dbReference type="AlphaFoldDB" id="A0A9W8Z3X1"/>
<dbReference type="Proteomes" id="UP001140453">
    <property type="component" value="Unassembled WGS sequence"/>
</dbReference>
<feature type="region of interest" description="Disordered" evidence="1">
    <location>
        <begin position="654"/>
        <end position="712"/>
    </location>
</feature>
<feature type="compositionally biased region" description="Basic and acidic residues" evidence="1">
    <location>
        <begin position="341"/>
        <end position="351"/>
    </location>
</feature>
<evidence type="ECO:0000313" key="4">
    <source>
        <dbReference type="Proteomes" id="UP001140453"/>
    </source>
</evidence>
<feature type="compositionally biased region" description="Basic residues" evidence="1">
    <location>
        <begin position="378"/>
        <end position="388"/>
    </location>
</feature>
<feature type="compositionally biased region" description="Polar residues" evidence="1">
    <location>
        <begin position="483"/>
        <end position="493"/>
    </location>
</feature>
<keyword evidence="4" id="KW-1185">Reference proteome</keyword>
<feature type="region of interest" description="Disordered" evidence="1">
    <location>
        <begin position="464"/>
        <end position="530"/>
    </location>
</feature>